<dbReference type="Proteomes" id="UP001152797">
    <property type="component" value="Unassembled WGS sequence"/>
</dbReference>
<feature type="compositionally biased region" description="Low complexity" evidence="1">
    <location>
        <begin position="516"/>
        <end position="527"/>
    </location>
</feature>
<dbReference type="SUPFAM" id="SSF53335">
    <property type="entry name" value="S-adenosyl-L-methionine-dependent methyltransferases"/>
    <property type="match status" value="1"/>
</dbReference>
<feature type="non-terminal residue" evidence="2">
    <location>
        <position position="1"/>
    </location>
</feature>
<dbReference type="OrthoDB" id="5376140at2759"/>
<proteinExistence type="predicted"/>
<keyword evidence="4" id="KW-1185">Reference proteome</keyword>
<reference evidence="3" key="2">
    <citation type="submission" date="2024-04" db="EMBL/GenBank/DDBJ databases">
        <authorList>
            <person name="Chen Y."/>
            <person name="Shah S."/>
            <person name="Dougan E. K."/>
            <person name="Thang M."/>
            <person name="Chan C."/>
        </authorList>
    </citation>
    <scope>NUCLEOTIDE SEQUENCE [LARGE SCALE GENOMIC DNA]</scope>
</reference>
<evidence type="ECO:0000256" key="1">
    <source>
        <dbReference type="SAM" id="MobiDB-lite"/>
    </source>
</evidence>
<dbReference type="InterPro" id="IPR029063">
    <property type="entry name" value="SAM-dependent_MTases_sf"/>
</dbReference>
<name>A0A9P1FXN8_9DINO</name>
<evidence type="ECO:0000313" key="2">
    <source>
        <dbReference type="EMBL" id="CAI3990515.1"/>
    </source>
</evidence>
<sequence length="527" mass="58396">DAQDLEPLSVFPAAWFQRYLTLAGYNPAMLDDARQTLRVFGGCEGAGTSAYIANYMQKMMDIPAELSFTSECDAEARAFCLRHQDWSHYYNDIDDDHAGGHCYVCGEAHAVAKRRSPVEHDLMIIGIPCPLFSNLNMHVRRDVQFNPFEQPTSRVVKSSLRKIRFRNPKAVCIEEVASLLQPFKPPLEGEFKDYKAPIDFFLNGVDPVTQEKYGLALPEAGYIPYHIKVLTLRSSQYGSPNCRKRCYILACRKDIIDPLSFMAMCHFAEHIAPHAHQGSASLTDCWAFCERSGSQLTFPSPAQDGSSRSSNDNGRASARLQAVLKQLGLPSSGQGPFIRSLSRGQRQLLNQRELIKLEVEHARLKKRGVDINNSYVDIARSAQQSMGAYLNGRGAAFSTSMKLFHLGKKAFLPAQALLAGQGFDPRDFLWSGSKYNLLTRLAGNGMTTSVVGACFVGLILYCYPFGDDAEPLKRNRIVLPPSSQWCWQEVDSDTEDTQDATETDTSDDAGSDEAASDPPSDQEGASD</sequence>
<evidence type="ECO:0000313" key="3">
    <source>
        <dbReference type="EMBL" id="CAL1143890.1"/>
    </source>
</evidence>
<reference evidence="2" key="1">
    <citation type="submission" date="2022-10" db="EMBL/GenBank/DDBJ databases">
        <authorList>
            <person name="Chen Y."/>
            <person name="Dougan E. K."/>
            <person name="Chan C."/>
            <person name="Rhodes N."/>
            <person name="Thang M."/>
        </authorList>
    </citation>
    <scope>NUCLEOTIDE SEQUENCE</scope>
</reference>
<feature type="region of interest" description="Disordered" evidence="1">
    <location>
        <begin position="488"/>
        <end position="527"/>
    </location>
</feature>
<gene>
    <name evidence="2" type="ORF">C1SCF055_LOCUS17499</name>
</gene>
<protein>
    <submittedName>
        <fullName evidence="2">Uncharacterized protein</fullName>
    </submittedName>
</protein>
<dbReference type="EMBL" id="CAMXCT010001487">
    <property type="protein sequence ID" value="CAI3990515.1"/>
    <property type="molecule type" value="Genomic_DNA"/>
</dbReference>
<dbReference type="EMBL" id="CAMXCT020001487">
    <property type="protein sequence ID" value="CAL1143890.1"/>
    <property type="molecule type" value="Genomic_DNA"/>
</dbReference>
<dbReference type="Gene3D" id="3.40.50.150">
    <property type="entry name" value="Vaccinia Virus protein VP39"/>
    <property type="match status" value="1"/>
</dbReference>
<organism evidence="2">
    <name type="scientific">Cladocopium goreaui</name>
    <dbReference type="NCBI Taxonomy" id="2562237"/>
    <lineage>
        <taxon>Eukaryota</taxon>
        <taxon>Sar</taxon>
        <taxon>Alveolata</taxon>
        <taxon>Dinophyceae</taxon>
        <taxon>Suessiales</taxon>
        <taxon>Symbiodiniaceae</taxon>
        <taxon>Cladocopium</taxon>
    </lineage>
</organism>
<dbReference type="AlphaFoldDB" id="A0A9P1FXN8"/>
<comment type="caution">
    <text evidence="2">The sequence shown here is derived from an EMBL/GenBank/DDBJ whole genome shotgun (WGS) entry which is preliminary data.</text>
</comment>
<feature type="compositionally biased region" description="Acidic residues" evidence="1">
    <location>
        <begin position="490"/>
        <end position="515"/>
    </location>
</feature>
<dbReference type="EMBL" id="CAMXCT030001487">
    <property type="protein sequence ID" value="CAL4777827.1"/>
    <property type="molecule type" value="Genomic_DNA"/>
</dbReference>
<accession>A0A9P1FXN8</accession>
<evidence type="ECO:0000313" key="4">
    <source>
        <dbReference type="Proteomes" id="UP001152797"/>
    </source>
</evidence>